<keyword evidence="2" id="KW-1185">Reference proteome</keyword>
<reference evidence="1" key="1">
    <citation type="submission" date="2021-03" db="EMBL/GenBank/DDBJ databases">
        <title>Draft genome sequence of rust myrtle Austropuccinia psidii MF-1, a brazilian biotype.</title>
        <authorList>
            <person name="Quecine M.C."/>
            <person name="Pachon D.M.R."/>
            <person name="Bonatelli M.L."/>
            <person name="Correr F.H."/>
            <person name="Franceschini L.M."/>
            <person name="Leite T.F."/>
            <person name="Margarido G.R.A."/>
            <person name="Almeida C.A."/>
            <person name="Ferrarezi J.A."/>
            <person name="Labate C.A."/>
        </authorList>
    </citation>
    <scope>NUCLEOTIDE SEQUENCE</scope>
    <source>
        <strain evidence="1">MF-1</strain>
    </source>
</reference>
<evidence type="ECO:0000313" key="1">
    <source>
        <dbReference type="EMBL" id="MBW0516037.1"/>
    </source>
</evidence>
<dbReference type="AlphaFoldDB" id="A0A9Q3E9G7"/>
<dbReference type="EMBL" id="AVOT02025010">
    <property type="protein sequence ID" value="MBW0516037.1"/>
    <property type="molecule type" value="Genomic_DNA"/>
</dbReference>
<name>A0A9Q3E9G7_9BASI</name>
<accession>A0A9Q3E9G7</accession>
<proteinExistence type="predicted"/>
<evidence type="ECO:0000313" key="2">
    <source>
        <dbReference type="Proteomes" id="UP000765509"/>
    </source>
</evidence>
<gene>
    <name evidence="1" type="ORF">O181_055752</name>
</gene>
<organism evidence="1 2">
    <name type="scientific">Austropuccinia psidii MF-1</name>
    <dbReference type="NCBI Taxonomy" id="1389203"/>
    <lineage>
        <taxon>Eukaryota</taxon>
        <taxon>Fungi</taxon>
        <taxon>Dikarya</taxon>
        <taxon>Basidiomycota</taxon>
        <taxon>Pucciniomycotina</taxon>
        <taxon>Pucciniomycetes</taxon>
        <taxon>Pucciniales</taxon>
        <taxon>Sphaerophragmiaceae</taxon>
        <taxon>Austropuccinia</taxon>
    </lineage>
</organism>
<sequence length="157" mass="17549">MVAAIQPGAKLGPIGHVISFMANWPPWVFYGIHAITPSHGHILPSLALLANSYFTNPQAFIFDFGPGGSFCLLGASRPPSPHPWIQGHPFHYWGFGLNGLFGPFRPLQLPWPMGRGPRSVGHLGPFWPNPMRPARWVPNENWAHLSHFWPPPPWTQK</sequence>
<dbReference type="Proteomes" id="UP000765509">
    <property type="component" value="Unassembled WGS sequence"/>
</dbReference>
<comment type="caution">
    <text evidence="1">The sequence shown here is derived from an EMBL/GenBank/DDBJ whole genome shotgun (WGS) entry which is preliminary data.</text>
</comment>
<protein>
    <submittedName>
        <fullName evidence="1">Uncharacterized protein</fullName>
    </submittedName>
</protein>